<gene>
    <name evidence="2" type="ORF">DIJ64_01430</name>
</gene>
<organism evidence="2 3">
    <name type="scientific">Mycobacterium leprae</name>
    <dbReference type="NCBI Taxonomy" id="1769"/>
    <lineage>
        <taxon>Bacteria</taxon>
        <taxon>Bacillati</taxon>
        <taxon>Actinomycetota</taxon>
        <taxon>Actinomycetes</taxon>
        <taxon>Mycobacteriales</taxon>
        <taxon>Mycobacteriaceae</taxon>
        <taxon>Mycobacterium</taxon>
    </lineage>
</organism>
<dbReference type="InterPro" id="IPR007361">
    <property type="entry name" value="DUF427"/>
</dbReference>
<sequence length="77" mass="8558">MFGESWTVIFADTRSTVLLFETILPTRDYIDPGDAAFEHVEPSSMQKLYPYTGGGYWATGQCGRDTRCILFPGLAST</sequence>
<feature type="domain" description="DUF427" evidence="1">
    <location>
        <begin position="9"/>
        <end position="54"/>
    </location>
</feature>
<evidence type="ECO:0000313" key="2">
    <source>
        <dbReference type="EMBL" id="AWV47232.1"/>
    </source>
</evidence>
<dbReference type="EMBL" id="CP029543">
    <property type="protein sequence ID" value="AWV47232.1"/>
    <property type="molecule type" value="Genomic_DNA"/>
</dbReference>
<proteinExistence type="predicted"/>
<protein>
    <recommendedName>
        <fullName evidence="1">DUF427 domain-containing protein</fullName>
    </recommendedName>
</protein>
<name>A0AAD0KRB0_MYCLR</name>
<dbReference type="Pfam" id="PF04248">
    <property type="entry name" value="NTP_transf_9"/>
    <property type="match status" value="1"/>
</dbReference>
<evidence type="ECO:0000313" key="3">
    <source>
        <dbReference type="Proteomes" id="UP000249682"/>
    </source>
</evidence>
<accession>A0AAD0KRB0</accession>
<dbReference type="AlphaFoldDB" id="A0AAD0KRB0"/>
<evidence type="ECO:0000259" key="1">
    <source>
        <dbReference type="Pfam" id="PF04248"/>
    </source>
</evidence>
<dbReference type="Proteomes" id="UP000249682">
    <property type="component" value="Chromosome"/>
</dbReference>
<reference evidence="2 3" key="1">
    <citation type="submission" date="2018-05" db="EMBL/GenBank/DDBJ databases">
        <title>Evolution of small genomes with special reference to Mycobacterium leprae.</title>
        <authorList>
            <person name="Mohanty P.S."/>
            <person name="Bansal A.K."/>
            <person name="Gupta U.D."/>
            <person name="Naaz F."/>
            <person name="Dwivedi V.D."/>
            <person name="Singh H."/>
            <person name="Gupta G."/>
            <person name="Sharma S."/>
            <person name="Arora M."/>
        </authorList>
    </citation>
    <scope>NUCLEOTIDE SEQUENCE [LARGE SCALE GENOMIC DNA]</scope>
    <source>
        <strain evidence="2 3">MRHRU-235-G</strain>
    </source>
</reference>